<name>A0ABV7RT39_9GAMM</name>
<evidence type="ECO:0000256" key="1">
    <source>
        <dbReference type="ARBA" id="ARBA00022729"/>
    </source>
</evidence>
<feature type="chain" id="PRO_5045652314" evidence="2">
    <location>
        <begin position="21"/>
        <end position="211"/>
    </location>
</feature>
<dbReference type="InterPro" id="IPR036709">
    <property type="entry name" value="Autotransporte_beta_dom_sf"/>
</dbReference>
<protein>
    <submittedName>
        <fullName evidence="4">Outer membrane beta-barrel protein</fullName>
    </submittedName>
</protein>
<keyword evidence="5" id="KW-1185">Reference proteome</keyword>
<dbReference type="Gene3D" id="2.40.160.20">
    <property type="match status" value="1"/>
</dbReference>
<accession>A0ABV7RT39</accession>
<proteinExistence type="predicted"/>
<dbReference type="Proteomes" id="UP001595740">
    <property type="component" value="Unassembled WGS sequence"/>
</dbReference>
<evidence type="ECO:0000313" key="5">
    <source>
        <dbReference type="Proteomes" id="UP001595740"/>
    </source>
</evidence>
<reference evidence="5" key="1">
    <citation type="journal article" date="2019" name="Int. J. Syst. Evol. Microbiol.">
        <title>The Global Catalogue of Microorganisms (GCM) 10K type strain sequencing project: providing services to taxonomists for standard genome sequencing and annotation.</title>
        <authorList>
            <consortium name="The Broad Institute Genomics Platform"/>
            <consortium name="The Broad Institute Genome Sequencing Center for Infectious Disease"/>
            <person name="Wu L."/>
            <person name="Ma J."/>
        </authorList>
    </citation>
    <scope>NUCLEOTIDE SEQUENCE [LARGE SCALE GENOMIC DNA]</scope>
    <source>
        <strain evidence="5">KCTC 42875</strain>
    </source>
</reference>
<gene>
    <name evidence="4" type="ORF">ACFOLC_12805</name>
</gene>
<evidence type="ECO:0000313" key="4">
    <source>
        <dbReference type="EMBL" id="MFC3551882.1"/>
    </source>
</evidence>
<sequence length="211" mass="21956">MHKQLGLALALAVAPLAASAGEISYSYIEGGYAQLNQKLPDVAVDGDLARIDDIEAGGFFIAGSAELGESFHLFGGYKSGSDDVGVTILGIGGGSADVDMSQLNLGLGYHHGLSERADLLTEISYLGTEVDVEGENNEGDDARLAIGVRGLLADSLEGWIKGHYTDGDVYDGEFGATVGAQYKFSPAWGISGEAELVDDTSLFTVGLRASF</sequence>
<dbReference type="InterPro" id="IPR027385">
    <property type="entry name" value="Beta-barrel_OMP"/>
</dbReference>
<comment type="caution">
    <text evidence="4">The sequence shown here is derived from an EMBL/GenBank/DDBJ whole genome shotgun (WGS) entry which is preliminary data.</text>
</comment>
<feature type="domain" description="Outer membrane protein beta-barrel" evidence="3">
    <location>
        <begin position="7"/>
        <end position="199"/>
    </location>
</feature>
<dbReference type="RefSeq" id="WP_386759651.1">
    <property type="nucleotide sequence ID" value="NZ_JBHRXK010000006.1"/>
</dbReference>
<dbReference type="SUPFAM" id="SSF103515">
    <property type="entry name" value="Autotransporter"/>
    <property type="match status" value="1"/>
</dbReference>
<organism evidence="4 5">
    <name type="scientific">Lysobacter cavernae</name>
    <dbReference type="NCBI Taxonomy" id="1685901"/>
    <lineage>
        <taxon>Bacteria</taxon>
        <taxon>Pseudomonadati</taxon>
        <taxon>Pseudomonadota</taxon>
        <taxon>Gammaproteobacteria</taxon>
        <taxon>Lysobacterales</taxon>
        <taxon>Lysobacteraceae</taxon>
        <taxon>Lysobacter</taxon>
    </lineage>
</organism>
<dbReference type="Pfam" id="PF13505">
    <property type="entry name" value="OMP_b-brl"/>
    <property type="match status" value="1"/>
</dbReference>
<keyword evidence="1 2" id="KW-0732">Signal</keyword>
<feature type="signal peptide" evidence="2">
    <location>
        <begin position="1"/>
        <end position="20"/>
    </location>
</feature>
<evidence type="ECO:0000256" key="2">
    <source>
        <dbReference type="SAM" id="SignalP"/>
    </source>
</evidence>
<evidence type="ECO:0000259" key="3">
    <source>
        <dbReference type="Pfam" id="PF13505"/>
    </source>
</evidence>
<dbReference type="EMBL" id="JBHRXK010000006">
    <property type="protein sequence ID" value="MFC3551882.1"/>
    <property type="molecule type" value="Genomic_DNA"/>
</dbReference>